<feature type="region of interest" description="Disordered" evidence="1">
    <location>
        <begin position="82"/>
        <end position="107"/>
    </location>
</feature>
<dbReference type="EMBL" id="NVVJ01000013">
    <property type="protein sequence ID" value="PCJ26062.1"/>
    <property type="molecule type" value="Genomic_DNA"/>
</dbReference>
<proteinExistence type="predicted"/>
<feature type="chain" id="PRO_5012381949" evidence="2">
    <location>
        <begin position="24"/>
        <end position="335"/>
    </location>
</feature>
<organism evidence="3 4">
    <name type="scientific">SAR86 cluster bacterium</name>
    <dbReference type="NCBI Taxonomy" id="2030880"/>
    <lineage>
        <taxon>Bacteria</taxon>
        <taxon>Pseudomonadati</taxon>
        <taxon>Pseudomonadota</taxon>
        <taxon>Gammaproteobacteria</taxon>
        <taxon>SAR86 cluster</taxon>
    </lineage>
</organism>
<feature type="signal peptide" evidence="2">
    <location>
        <begin position="1"/>
        <end position="23"/>
    </location>
</feature>
<comment type="caution">
    <text evidence="3">The sequence shown here is derived from an EMBL/GenBank/DDBJ whole genome shotgun (WGS) entry which is preliminary data.</text>
</comment>
<reference evidence="4" key="1">
    <citation type="submission" date="2017-08" db="EMBL/GenBank/DDBJ databases">
        <title>A dynamic microbial community with high functional redundancy inhabits the cold, oxic subseafloor aquifer.</title>
        <authorList>
            <person name="Tully B.J."/>
            <person name="Wheat C.G."/>
            <person name="Glazer B.T."/>
            <person name="Huber J.A."/>
        </authorList>
    </citation>
    <scope>NUCLEOTIDE SEQUENCE [LARGE SCALE GENOMIC DNA]</scope>
</reference>
<evidence type="ECO:0000256" key="2">
    <source>
        <dbReference type="SAM" id="SignalP"/>
    </source>
</evidence>
<accession>A0A2A5B3J6</accession>
<dbReference type="Proteomes" id="UP000218327">
    <property type="component" value="Unassembled WGS sequence"/>
</dbReference>
<feature type="region of interest" description="Disordered" evidence="1">
    <location>
        <begin position="133"/>
        <end position="165"/>
    </location>
</feature>
<gene>
    <name evidence="3" type="ORF">COA96_06065</name>
</gene>
<dbReference type="AlphaFoldDB" id="A0A2A5B3J6"/>
<protein>
    <submittedName>
        <fullName evidence="3">Uncharacterized protein</fullName>
    </submittedName>
</protein>
<evidence type="ECO:0000313" key="3">
    <source>
        <dbReference type="EMBL" id="PCJ26062.1"/>
    </source>
</evidence>
<evidence type="ECO:0000313" key="4">
    <source>
        <dbReference type="Proteomes" id="UP000218327"/>
    </source>
</evidence>
<sequence>MLKTWLTGLNAAALVLAAIPALAQDWEIPRTASGRPDLQGVWTNKTLTPLTRPKELGDIRALSTEQVGRLESGHQDFLSAEFADSNSEREAGAGAQAGDDGDTNDGYNEFWKDLGTQIQLINGEYRSSIIIDPPNGQIPYAGDPRSRFSRDPNAPGRSDGPEGRPLAERCLLAFGSHAGPPMLPVMYNNNYQFVQTDDYVMILAEMAHDARIIRLNDSEHMLDMDKWMGDSIGHWQEDTLVVETKAFNSQQKFRGASENLTVTERFTRTAESEMLYSFTVEDPSVFSQPFTGELMLNARPSRESMYEYACHEGNYALAGILAGARRLESHTKEGR</sequence>
<keyword evidence="2" id="KW-0732">Signal</keyword>
<evidence type="ECO:0000256" key="1">
    <source>
        <dbReference type="SAM" id="MobiDB-lite"/>
    </source>
</evidence>
<name>A0A2A5B3J6_9GAMM</name>